<dbReference type="Proteomes" id="UP000596977">
    <property type="component" value="Unassembled WGS sequence"/>
</dbReference>
<dbReference type="Pfam" id="PF00459">
    <property type="entry name" value="Inositol_P"/>
    <property type="match status" value="1"/>
</dbReference>
<keyword evidence="3 9" id="KW-1003">Cell membrane</keyword>
<dbReference type="HAMAP" id="MF_02095">
    <property type="entry name" value="CysQ"/>
    <property type="match status" value="1"/>
</dbReference>
<comment type="similarity">
    <text evidence="2 9">Belongs to the inositol monophosphatase superfamily. CysQ family.</text>
</comment>
<keyword evidence="12" id="KW-1185">Reference proteome</keyword>
<dbReference type="PANTHER" id="PTHR43028">
    <property type="entry name" value="3'(2'),5'-BISPHOSPHATE NUCLEOTIDASE 1"/>
    <property type="match status" value="1"/>
</dbReference>
<organism evidence="11 12">
    <name type="scientific">Pelagibacterium lentulum</name>
    <dbReference type="NCBI Taxonomy" id="2029865"/>
    <lineage>
        <taxon>Bacteria</taxon>
        <taxon>Pseudomonadati</taxon>
        <taxon>Pseudomonadota</taxon>
        <taxon>Alphaproteobacteria</taxon>
        <taxon>Hyphomicrobiales</taxon>
        <taxon>Devosiaceae</taxon>
        <taxon>Pelagibacterium</taxon>
    </lineage>
</organism>
<dbReference type="NCBIfam" id="TIGR01331">
    <property type="entry name" value="bisphos_cysQ"/>
    <property type="match status" value="1"/>
</dbReference>
<dbReference type="CDD" id="cd01638">
    <property type="entry name" value="CysQ"/>
    <property type="match status" value="1"/>
</dbReference>
<dbReference type="EC" id="3.1.3.7" evidence="9"/>
<feature type="binding site" evidence="9">
    <location>
        <position position="211"/>
    </location>
    <ligand>
        <name>Mg(2+)</name>
        <dbReference type="ChEBI" id="CHEBI:18420"/>
        <label>2</label>
    </ligand>
</feature>
<evidence type="ECO:0000256" key="5">
    <source>
        <dbReference type="ARBA" id="ARBA00022723"/>
    </source>
</evidence>
<dbReference type="Gene3D" id="3.40.190.80">
    <property type="match status" value="1"/>
</dbReference>
<accession>A0A916RK73</accession>
<dbReference type="Gene3D" id="3.30.540.10">
    <property type="entry name" value="Fructose-1,6-Bisphosphatase, subunit A, domain 1"/>
    <property type="match status" value="1"/>
</dbReference>
<proteinExistence type="inferred from homology"/>
<dbReference type="GO" id="GO:0005886">
    <property type="term" value="C:plasma membrane"/>
    <property type="evidence" value="ECO:0007669"/>
    <property type="project" value="UniProtKB-SubCell"/>
</dbReference>
<evidence type="ECO:0000256" key="4">
    <source>
        <dbReference type="ARBA" id="ARBA00022519"/>
    </source>
</evidence>
<dbReference type="InterPro" id="IPR020583">
    <property type="entry name" value="Inositol_monoP_metal-BS"/>
</dbReference>
<feature type="binding site" evidence="9">
    <location>
        <position position="62"/>
    </location>
    <ligand>
        <name>Mg(2+)</name>
        <dbReference type="ChEBI" id="CHEBI:18420"/>
        <label>1</label>
    </ligand>
</feature>
<keyword evidence="6 9" id="KW-0378">Hydrolase</keyword>
<dbReference type="InterPro" id="IPR020550">
    <property type="entry name" value="Inositol_monophosphatase_CS"/>
</dbReference>
<dbReference type="SUPFAM" id="SSF56655">
    <property type="entry name" value="Carbohydrate phosphatase"/>
    <property type="match status" value="1"/>
</dbReference>
<comment type="cofactor">
    <cofactor evidence="9 10">
        <name>Mg(2+)</name>
        <dbReference type="ChEBI" id="CHEBI:18420"/>
    </cofactor>
</comment>
<dbReference type="GO" id="GO:0000103">
    <property type="term" value="P:sulfate assimilation"/>
    <property type="evidence" value="ECO:0007669"/>
    <property type="project" value="TreeGrafter"/>
</dbReference>
<feature type="binding site" evidence="10">
    <location>
        <position position="62"/>
    </location>
    <ligand>
        <name>Mg(2+)</name>
        <dbReference type="ChEBI" id="CHEBI:18420"/>
        <label>1</label>
        <note>catalytic</note>
    </ligand>
</feature>
<dbReference type="GO" id="GO:0046854">
    <property type="term" value="P:phosphatidylinositol phosphate biosynthetic process"/>
    <property type="evidence" value="ECO:0007669"/>
    <property type="project" value="InterPro"/>
</dbReference>
<dbReference type="GO" id="GO:0008441">
    <property type="term" value="F:3'(2'),5'-bisphosphate nucleotidase activity"/>
    <property type="evidence" value="ECO:0007669"/>
    <property type="project" value="UniProtKB-UniRule"/>
</dbReference>
<dbReference type="InterPro" id="IPR006240">
    <property type="entry name" value="CysQ"/>
</dbReference>
<dbReference type="EMBL" id="BMKB01000004">
    <property type="protein sequence ID" value="GGA56776.1"/>
    <property type="molecule type" value="Genomic_DNA"/>
</dbReference>
<sequence>MIADLLDLSIAAGAEIMTVYASEFDVEIKPDASPVTQADTRAEAIILAGLAKIAPDIPVVAEESVAAGRVPPPSDRFFLVDPLDGSKEFISKNGEFTVNIALIEEGEPVLGVVYAPALGRIWWGGKAVPAQSAQVEQGKIADSTPIAVVACGPQGFRVVGSRSHGTPELDAYLEKIAVCDFVAAGSSLKFCLLAEGRADLYPRFGRTMEWDTAAGDAILRAAGGTVVTLDGAVLRYGKRDQPSDSDFANPFFIARSTGNNN</sequence>
<evidence type="ECO:0000256" key="2">
    <source>
        <dbReference type="ARBA" id="ARBA00005289"/>
    </source>
</evidence>
<feature type="binding site" evidence="10">
    <location>
        <position position="84"/>
    </location>
    <ligand>
        <name>Mg(2+)</name>
        <dbReference type="ChEBI" id="CHEBI:18420"/>
        <label>1</label>
        <note>catalytic</note>
    </ligand>
</feature>
<evidence type="ECO:0000256" key="3">
    <source>
        <dbReference type="ARBA" id="ARBA00022475"/>
    </source>
</evidence>
<gene>
    <name evidence="9" type="primary">cysQ</name>
    <name evidence="11" type="ORF">GCM10011499_28710</name>
</gene>
<protein>
    <recommendedName>
        <fullName evidence="9">3'(2'),5'-bisphosphate nucleotidase CysQ</fullName>
        <ecNumber evidence="9">3.1.3.7</ecNumber>
    </recommendedName>
    <alternativeName>
        <fullName evidence="9">3'(2'),5-bisphosphonucleoside 3'(2')-phosphohydrolase</fullName>
    </alternativeName>
    <alternativeName>
        <fullName evidence="9">3'-phosphoadenosine 5'-phosphate phosphatase</fullName>
        <shortName evidence="9">PAP phosphatase</shortName>
    </alternativeName>
</protein>
<reference evidence="11 12" key="1">
    <citation type="journal article" date="2014" name="Int. J. Syst. Evol. Microbiol.">
        <title>Complete genome sequence of Corynebacterium casei LMG S-19264T (=DSM 44701T), isolated from a smear-ripened cheese.</title>
        <authorList>
            <consortium name="US DOE Joint Genome Institute (JGI-PGF)"/>
            <person name="Walter F."/>
            <person name="Albersmeier A."/>
            <person name="Kalinowski J."/>
            <person name="Ruckert C."/>
        </authorList>
    </citation>
    <scope>NUCLEOTIDE SEQUENCE [LARGE SCALE GENOMIC DNA]</scope>
    <source>
        <strain evidence="11 12">CGMCC 1.15896</strain>
    </source>
</reference>
<dbReference type="InterPro" id="IPR050725">
    <property type="entry name" value="CysQ/Inositol_MonoPase"/>
</dbReference>
<comment type="function">
    <text evidence="9">Converts adenosine-3',5'-bisphosphate (PAP) to AMP.</text>
</comment>
<keyword evidence="8 9" id="KW-0472">Membrane</keyword>
<dbReference type="InterPro" id="IPR000760">
    <property type="entry name" value="Inositol_monophosphatase-like"/>
</dbReference>
<evidence type="ECO:0000256" key="1">
    <source>
        <dbReference type="ARBA" id="ARBA00001625"/>
    </source>
</evidence>
<keyword evidence="5 9" id="KW-0479">Metal-binding</keyword>
<feature type="binding site" evidence="9">
    <location>
        <position position="84"/>
    </location>
    <ligand>
        <name>Mg(2+)</name>
        <dbReference type="ChEBI" id="CHEBI:18420"/>
        <label>2</label>
    </ligand>
</feature>
<dbReference type="PROSITE" id="PS00629">
    <property type="entry name" value="IMP_1"/>
    <property type="match status" value="1"/>
</dbReference>
<feature type="binding site" evidence="9">
    <location>
        <position position="81"/>
    </location>
    <ligand>
        <name>Mg(2+)</name>
        <dbReference type="ChEBI" id="CHEBI:18420"/>
        <label>2</label>
    </ligand>
</feature>
<keyword evidence="4 9" id="KW-0997">Cell inner membrane</keyword>
<feature type="binding site" evidence="9">
    <location>
        <position position="211"/>
    </location>
    <ligand>
        <name>substrate</name>
    </ligand>
</feature>
<comment type="subcellular location">
    <subcellularLocation>
        <location evidence="9">Cell inner membrane</location>
        <topology evidence="9">Peripheral membrane protein</topology>
        <orientation evidence="9">Cytoplasmic side</orientation>
    </subcellularLocation>
</comment>
<evidence type="ECO:0000256" key="7">
    <source>
        <dbReference type="ARBA" id="ARBA00022842"/>
    </source>
</evidence>
<evidence type="ECO:0000256" key="8">
    <source>
        <dbReference type="ARBA" id="ARBA00023136"/>
    </source>
</evidence>
<evidence type="ECO:0000313" key="11">
    <source>
        <dbReference type="EMBL" id="GGA56776.1"/>
    </source>
</evidence>
<comment type="caution">
    <text evidence="11">The sequence shown here is derived from an EMBL/GenBank/DDBJ whole genome shotgun (WGS) entry which is preliminary data.</text>
</comment>
<feature type="binding site" evidence="10">
    <location>
        <position position="83"/>
    </location>
    <ligand>
        <name>Mg(2+)</name>
        <dbReference type="ChEBI" id="CHEBI:18420"/>
        <label>1</label>
        <note>catalytic</note>
    </ligand>
</feature>
<dbReference type="PROSITE" id="PS00630">
    <property type="entry name" value="IMP_2"/>
    <property type="match status" value="1"/>
</dbReference>
<evidence type="ECO:0000256" key="9">
    <source>
        <dbReference type="HAMAP-Rule" id="MF_02095"/>
    </source>
</evidence>
<feature type="binding site" evidence="9">
    <location>
        <position position="81"/>
    </location>
    <ligand>
        <name>Mg(2+)</name>
        <dbReference type="ChEBI" id="CHEBI:18420"/>
        <label>1</label>
    </ligand>
</feature>
<feature type="binding site" evidence="10">
    <location>
        <position position="81"/>
    </location>
    <ligand>
        <name>Mg(2+)</name>
        <dbReference type="ChEBI" id="CHEBI:18420"/>
        <label>1</label>
        <note>catalytic</note>
    </ligand>
</feature>
<evidence type="ECO:0000313" key="12">
    <source>
        <dbReference type="Proteomes" id="UP000596977"/>
    </source>
</evidence>
<dbReference type="PRINTS" id="PR00377">
    <property type="entry name" value="IMPHPHTASES"/>
</dbReference>
<evidence type="ECO:0000256" key="10">
    <source>
        <dbReference type="PIRSR" id="PIRSR600760-2"/>
    </source>
</evidence>
<dbReference type="GO" id="GO:0050427">
    <property type="term" value="P:3'-phosphoadenosine 5'-phosphosulfate metabolic process"/>
    <property type="evidence" value="ECO:0007669"/>
    <property type="project" value="TreeGrafter"/>
</dbReference>
<comment type="catalytic activity">
    <reaction evidence="1 9">
        <text>adenosine 3',5'-bisphosphate + H2O = AMP + phosphate</text>
        <dbReference type="Rhea" id="RHEA:10040"/>
        <dbReference type="ChEBI" id="CHEBI:15377"/>
        <dbReference type="ChEBI" id="CHEBI:43474"/>
        <dbReference type="ChEBI" id="CHEBI:58343"/>
        <dbReference type="ChEBI" id="CHEBI:456215"/>
        <dbReference type="EC" id="3.1.3.7"/>
    </reaction>
</comment>
<dbReference type="AlphaFoldDB" id="A0A916RK73"/>
<name>A0A916RK73_9HYPH</name>
<comment type="caution">
    <text evidence="9">Lacks conserved residue(s) required for the propagation of feature annotation.</text>
</comment>
<feature type="binding site" evidence="9">
    <location>
        <position position="83"/>
    </location>
    <ligand>
        <name>Mg(2+)</name>
        <dbReference type="ChEBI" id="CHEBI:18420"/>
        <label>1</label>
    </ligand>
</feature>
<dbReference type="PANTHER" id="PTHR43028:SF5">
    <property type="entry name" value="3'(2'),5'-BISPHOSPHATE NUCLEOTIDASE 1"/>
    <property type="match status" value="1"/>
</dbReference>
<feature type="binding site" evidence="10">
    <location>
        <position position="211"/>
    </location>
    <ligand>
        <name>Mg(2+)</name>
        <dbReference type="ChEBI" id="CHEBI:18420"/>
        <label>1</label>
        <note>catalytic</note>
    </ligand>
</feature>
<feature type="binding site" evidence="9">
    <location>
        <position position="62"/>
    </location>
    <ligand>
        <name>substrate</name>
    </ligand>
</feature>
<keyword evidence="7 9" id="KW-0460">Magnesium</keyword>
<dbReference type="GO" id="GO:0000287">
    <property type="term" value="F:magnesium ion binding"/>
    <property type="evidence" value="ECO:0007669"/>
    <property type="project" value="UniProtKB-UniRule"/>
</dbReference>
<evidence type="ECO:0000256" key="6">
    <source>
        <dbReference type="ARBA" id="ARBA00022801"/>
    </source>
</evidence>